<comment type="caution">
    <text evidence="5">The sequence shown here is derived from an EMBL/GenBank/DDBJ whole genome shotgun (WGS) entry which is preliminary data.</text>
</comment>
<feature type="domain" description="HTH myb-type" evidence="4">
    <location>
        <begin position="88"/>
        <end position="143"/>
    </location>
</feature>
<sequence>MFNKKFVENEEFDLSGKGDLLRFYLRNRANNHLKYGSTNLRKLTILADCSDVILRGETKFFEERKKLNSDFNDFHTQLKTNIRIHFNKGKLNRGPWNKDEDEKLRKLVGHYGARNWSFIAEKIGTRTGKQCRERWHNHLNPSVNKNPFTKEEKLLIIQLHSKLGNKWSTIAKHLKGRTDNSIKNFFNSLRK</sequence>
<dbReference type="InterPro" id="IPR009057">
    <property type="entry name" value="Homeodomain-like_sf"/>
</dbReference>
<evidence type="ECO:0000259" key="4">
    <source>
        <dbReference type="PROSITE" id="PS51294"/>
    </source>
</evidence>
<evidence type="ECO:0000259" key="3">
    <source>
        <dbReference type="PROSITE" id="PS50090"/>
    </source>
</evidence>
<dbReference type="Gene3D" id="1.10.10.60">
    <property type="entry name" value="Homeodomain-like"/>
    <property type="match status" value="2"/>
</dbReference>
<dbReference type="EMBL" id="LVKB01000090">
    <property type="protein sequence ID" value="ORD96425.1"/>
    <property type="molecule type" value="Genomic_DNA"/>
</dbReference>
<keyword evidence="1" id="KW-0677">Repeat</keyword>
<feature type="domain" description="Myb-like" evidence="3">
    <location>
        <begin position="88"/>
        <end position="139"/>
    </location>
</feature>
<keyword evidence="6" id="KW-1185">Reference proteome</keyword>
<dbReference type="PANTHER" id="PTHR45614:SF25">
    <property type="entry name" value="MYB PROTEIN"/>
    <property type="match status" value="1"/>
</dbReference>
<dbReference type="InterPro" id="IPR050560">
    <property type="entry name" value="MYB_TF"/>
</dbReference>
<accession>A0A1X0Q9N5</accession>
<dbReference type="Pfam" id="PF13921">
    <property type="entry name" value="Myb_DNA-bind_6"/>
    <property type="match status" value="1"/>
</dbReference>
<evidence type="ECO:0000313" key="6">
    <source>
        <dbReference type="Proteomes" id="UP000192356"/>
    </source>
</evidence>
<dbReference type="VEuPathDB" id="MicrosporidiaDB:A0H76_1572"/>
<dbReference type="GO" id="GO:0000981">
    <property type="term" value="F:DNA-binding transcription factor activity, RNA polymerase II-specific"/>
    <property type="evidence" value="ECO:0007669"/>
    <property type="project" value="TreeGrafter"/>
</dbReference>
<organism evidence="5 6">
    <name type="scientific">Hepatospora eriocheir</name>
    <dbReference type="NCBI Taxonomy" id="1081669"/>
    <lineage>
        <taxon>Eukaryota</taxon>
        <taxon>Fungi</taxon>
        <taxon>Fungi incertae sedis</taxon>
        <taxon>Microsporidia</taxon>
        <taxon>Hepatosporidae</taxon>
        <taxon>Hepatospora</taxon>
    </lineage>
</organism>
<dbReference type="VEuPathDB" id="MicrosporidiaDB:HERIO_1638"/>
<dbReference type="GO" id="GO:0000978">
    <property type="term" value="F:RNA polymerase II cis-regulatory region sequence-specific DNA binding"/>
    <property type="evidence" value="ECO:0007669"/>
    <property type="project" value="TreeGrafter"/>
</dbReference>
<dbReference type="InterPro" id="IPR001005">
    <property type="entry name" value="SANT/Myb"/>
</dbReference>
<dbReference type="Proteomes" id="UP000192356">
    <property type="component" value="Unassembled WGS sequence"/>
</dbReference>
<evidence type="ECO:0000313" key="5">
    <source>
        <dbReference type="EMBL" id="ORD96425.1"/>
    </source>
</evidence>
<dbReference type="AlphaFoldDB" id="A0A1X0Q9N5"/>
<dbReference type="OrthoDB" id="2143914at2759"/>
<gene>
    <name evidence="5" type="primary">MYB</name>
    <name evidence="5" type="ORF">HERIO_1638</name>
</gene>
<dbReference type="CDD" id="cd00167">
    <property type="entry name" value="SANT"/>
    <property type="match status" value="2"/>
</dbReference>
<dbReference type="InterPro" id="IPR017930">
    <property type="entry name" value="Myb_dom"/>
</dbReference>
<dbReference type="PROSITE" id="PS51294">
    <property type="entry name" value="HTH_MYB"/>
    <property type="match status" value="2"/>
</dbReference>
<evidence type="ECO:0000256" key="2">
    <source>
        <dbReference type="ARBA" id="ARBA00023125"/>
    </source>
</evidence>
<feature type="domain" description="Myb-like" evidence="3">
    <location>
        <begin position="140"/>
        <end position="190"/>
    </location>
</feature>
<reference evidence="5 6" key="1">
    <citation type="journal article" date="2017" name="Environ. Microbiol.">
        <title>Decay of the glycolytic pathway and adaptation to intranuclear parasitism within Enterocytozoonidae microsporidia.</title>
        <authorList>
            <person name="Wiredu Boakye D."/>
            <person name="Jaroenlak P."/>
            <person name="Prachumwat A."/>
            <person name="Williams T.A."/>
            <person name="Bateman K.S."/>
            <person name="Itsathitphaisarn O."/>
            <person name="Sritunyalucksana K."/>
            <person name="Paszkiewicz K.H."/>
            <person name="Moore K.A."/>
            <person name="Stentiford G.D."/>
            <person name="Williams B.A."/>
        </authorList>
    </citation>
    <scope>NUCLEOTIDE SEQUENCE [LARGE SCALE GENOMIC DNA]</scope>
    <source>
        <strain evidence="5 6">GB1</strain>
    </source>
</reference>
<evidence type="ECO:0000256" key="1">
    <source>
        <dbReference type="ARBA" id="ARBA00022737"/>
    </source>
</evidence>
<dbReference type="GO" id="GO:0005634">
    <property type="term" value="C:nucleus"/>
    <property type="evidence" value="ECO:0007669"/>
    <property type="project" value="TreeGrafter"/>
</dbReference>
<dbReference type="PANTHER" id="PTHR45614">
    <property type="entry name" value="MYB PROTEIN-RELATED"/>
    <property type="match status" value="1"/>
</dbReference>
<feature type="domain" description="HTH myb-type" evidence="4">
    <location>
        <begin position="144"/>
        <end position="191"/>
    </location>
</feature>
<dbReference type="SUPFAM" id="SSF46689">
    <property type="entry name" value="Homeodomain-like"/>
    <property type="match status" value="1"/>
</dbReference>
<dbReference type="FunFam" id="1.10.10.60:FF:000010">
    <property type="entry name" value="Transcriptional activator Myb isoform A"/>
    <property type="match status" value="1"/>
</dbReference>
<name>A0A1X0Q9N5_9MICR</name>
<dbReference type="PROSITE" id="PS50090">
    <property type="entry name" value="MYB_LIKE"/>
    <property type="match status" value="2"/>
</dbReference>
<proteinExistence type="predicted"/>
<protein>
    <submittedName>
        <fullName evidence="5">MYB</fullName>
    </submittedName>
</protein>
<dbReference type="SMART" id="SM00717">
    <property type="entry name" value="SANT"/>
    <property type="match status" value="2"/>
</dbReference>
<dbReference type="SMR" id="A0A1X0Q9N5"/>
<keyword evidence="2" id="KW-0238">DNA-binding</keyword>